<dbReference type="PANTHER" id="PTHR31882:SF2">
    <property type="entry name" value="TNFAIP3-INTERACTING PROTEIN 3"/>
    <property type="match status" value="1"/>
</dbReference>
<accession>A0AAN7WL00</accession>
<dbReference type="AlphaFoldDB" id="A0AAN7WL00"/>
<evidence type="ECO:0000313" key="4">
    <source>
        <dbReference type="EMBL" id="KAK5849916.1"/>
    </source>
</evidence>
<feature type="coiled-coil region" evidence="2">
    <location>
        <begin position="222"/>
        <end position="251"/>
    </location>
</feature>
<evidence type="ECO:0000256" key="3">
    <source>
        <dbReference type="SAM" id="MobiDB-lite"/>
    </source>
</evidence>
<sequence length="300" mass="35309">MSQQENPMDRPAVERSQRSQTTDNRQTHRLYPSLPEINRYDVCVAERSTGVKLPSAAVHPPQSLLRDNQLQKSAASSDVRMKAQIRILEDQRQELLCINEKWAKEYRTMVRYYKEKVQDLKALLHHDHLAVEICEGENVPSNTKVEDKDNTWTGEEVLKAETEAEELRAQNNTLTRRGQHQNEEIQRLNKALQEALQITNPLDASTETLQDIWKHQAQIYKEDFLTERKDREKLKEKNLEQEKKFRKVHSELRVLKSQVAQTPQPVLECTCTKQNTNWEVRQINENHIQLQRRYTPNKKL</sequence>
<comment type="caution">
    <text evidence="4">The sequence shown here is derived from an EMBL/GenBank/DDBJ whole genome shotgun (WGS) entry which is preliminary data.</text>
</comment>
<proteinExistence type="predicted"/>
<protein>
    <recommendedName>
        <fullName evidence="6">TNFAIP3 interacting protein 3</fullName>
    </recommendedName>
</protein>
<dbReference type="EMBL" id="JAUZQC010000023">
    <property type="protein sequence ID" value="KAK5849916.1"/>
    <property type="molecule type" value="Genomic_DNA"/>
</dbReference>
<dbReference type="GO" id="GO:0043122">
    <property type="term" value="P:regulation of canonical NF-kappaB signal transduction"/>
    <property type="evidence" value="ECO:0007669"/>
    <property type="project" value="UniProtKB-ARBA"/>
</dbReference>
<dbReference type="PANTHER" id="PTHR31882">
    <property type="entry name" value="TNFAIP3-INTERACTING PROTEIN COILED COIL FAMILY MEMBER"/>
    <property type="match status" value="1"/>
</dbReference>
<evidence type="ECO:0000256" key="2">
    <source>
        <dbReference type="SAM" id="Coils"/>
    </source>
</evidence>
<dbReference type="GO" id="GO:0071222">
    <property type="term" value="P:cellular response to lipopolysaccharide"/>
    <property type="evidence" value="ECO:0007669"/>
    <property type="project" value="TreeGrafter"/>
</dbReference>
<feature type="region of interest" description="Disordered" evidence="3">
    <location>
        <begin position="1"/>
        <end position="31"/>
    </location>
</feature>
<dbReference type="Gene3D" id="1.20.5.990">
    <property type="entry name" value="Nemo cc2-lz domain - 1d5 darpin complex"/>
    <property type="match status" value="1"/>
</dbReference>
<reference evidence="4 5" key="2">
    <citation type="journal article" date="2023" name="Mol. Biol. Evol.">
        <title>Genomics of Secondarily Temperate Adaptation in the Only Non-Antarctic Icefish.</title>
        <authorList>
            <person name="Rivera-Colon A.G."/>
            <person name="Rayamajhi N."/>
            <person name="Minhas B.F."/>
            <person name="Madrigal G."/>
            <person name="Bilyk K.T."/>
            <person name="Yoon V."/>
            <person name="Hune M."/>
            <person name="Gregory S."/>
            <person name="Cheng C.H.C."/>
            <person name="Catchen J.M."/>
        </authorList>
    </citation>
    <scope>NUCLEOTIDE SEQUENCE [LARGE SCALE GENOMIC DNA]</scope>
    <source>
        <strain evidence="4">JMC-PN-2008</strain>
    </source>
</reference>
<reference evidence="4 5" key="1">
    <citation type="journal article" date="2023" name="Genes (Basel)">
        <title>Chromosome-Level Genome Assembly and Circadian Gene Repertoire of the Patagonia Blennie Eleginops maclovinus-The Closest Ancestral Proxy of Antarctic Cryonotothenioids.</title>
        <authorList>
            <person name="Cheng C.C."/>
            <person name="Rivera-Colon A.G."/>
            <person name="Minhas B.F."/>
            <person name="Wilson L."/>
            <person name="Rayamajhi N."/>
            <person name="Vargas-Chacoff L."/>
            <person name="Catchen J.M."/>
        </authorList>
    </citation>
    <scope>NUCLEOTIDE SEQUENCE [LARGE SCALE GENOMIC DNA]</scope>
    <source>
        <strain evidence="4">JMC-PN-2008</strain>
    </source>
</reference>
<feature type="coiled-coil region" evidence="2">
    <location>
        <begin position="157"/>
        <end position="184"/>
    </location>
</feature>
<feature type="compositionally biased region" description="Basic and acidic residues" evidence="3">
    <location>
        <begin position="7"/>
        <end position="17"/>
    </location>
</feature>
<dbReference type="GO" id="GO:0006357">
    <property type="term" value="P:regulation of transcription by RNA polymerase II"/>
    <property type="evidence" value="ECO:0007669"/>
    <property type="project" value="TreeGrafter"/>
</dbReference>
<organism evidence="4 5">
    <name type="scientific">Eleginops maclovinus</name>
    <name type="common">Patagonian blennie</name>
    <name type="synonym">Eleginus maclovinus</name>
    <dbReference type="NCBI Taxonomy" id="56733"/>
    <lineage>
        <taxon>Eukaryota</taxon>
        <taxon>Metazoa</taxon>
        <taxon>Chordata</taxon>
        <taxon>Craniata</taxon>
        <taxon>Vertebrata</taxon>
        <taxon>Euteleostomi</taxon>
        <taxon>Actinopterygii</taxon>
        <taxon>Neopterygii</taxon>
        <taxon>Teleostei</taxon>
        <taxon>Neoteleostei</taxon>
        <taxon>Acanthomorphata</taxon>
        <taxon>Eupercaria</taxon>
        <taxon>Perciformes</taxon>
        <taxon>Notothenioidei</taxon>
        <taxon>Eleginopidae</taxon>
        <taxon>Eleginops</taxon>
    </lineage>
</organism>
<evidence type="ECO:0000313" key="5">
    <source>
        <dbReference type="Proteomes" id="UP001346869"/>
    </source>
</evidence>
<evidence type="ECO:0000256" key="1">
    <source>
        <dbReference type="ARBA" id="ARBA00023054"/>
    </source>
</evidence>
<keyword evidence="1 2" id="KW-0175">Coiled coil</keyword>
<dbReference type="GO" id="GO:0005737">
    <property type="term" value="C:cytoplasm"/>
    <property type="evidence" value="ECO:0007669"/>
    <property type="project" value="UniProtKB-ARBA"/>
</dbReference>
<name>A0AAN7WL00_ELEMC</name>
<keyword evidence="5" id="KW-1185">Reference proteome</keyword>
<gene>
    <name evidence="4" type="ORF">PBY51_014213</name>
</gene>
<dbReference type="Proteomes" id="UP001346869">
    <property type="component" value="Unassembled WGS sequence"/>
</dbReference>
<evidence type="ECO:0008006" key="6">
    <source>
        <dbReference type="Google" id="ProtNLM"/>
    </source>
</evidence>